<evidence type="ECO:0000313" key="3">
    <source>
        <dbReference type="Proteomes" id="UP000783213"/>
    </source>
</evidence>
<organism evidence="2 3">
    <name type="scientific">Botrytis deweyae</name>
    <dbReference type="NCBI Taxonomy" id="2478750"/>
    <lineage>
        <taxon>Eukaryota</taxon>
        <taxon>Fungi</taxon>
        <taxon>Dikarya</taxon>
        <taxon>Ascomycota</taxon>
        <taxon>Pezizomycotina</taxon>
        <taxon>Leotiomycetes</taxon>
        <taxon>Helotiales</taxon>
        <taxon>Sclerotiniaceae</taxon>
        <taxon>Botrytis</taxon>
    </lineage>
</organism>
<keyword evidence="3" id="KW-1185">Reference proteome</keyword>
<proteinExistence type="predicted"/>
<evidence type="ECO:0000256" key="1">
    <source>
        <dbReference type="SAM" id="MobiDB-lite"/>
    </source>
</evidence>
<accession>A0ABQ7IN94</accession>
<protein>
    <submittedName>
        <fullName evidence="2">Uncharacterized protein</fullName>
    </submittedName>
</protein>
<evidence type="ECO:0000313" key="2">
    <source>
        <dbReference type="EMBL" id="KAF7928721.1"/>
    </source>
</evidence>
<dbReference type="Proteomes" id="UP000783213">
    <property type="component" value="Unassembled WGS sequence"/>
</dbReference>
<feature type="region of interest" description="Disordered" evidence="1">
    <location>
        <begin position="108"/>
        <end position="140"/>
    </location>
</feature>
<dbReference type="RefSeq" id="XP_038810500.1">
    <property type="nucleotide sequence ID" value="XM_038953399.1"/>
</dbReference>
<sequence length="224" mass="25239">MAQASFTLVANCMWCGRLPPQISIIHFILLKIPRGNGWCSIPLDIVPVLLEYLLFSTFFFSSFGSARLNLKDPHVKKKSSYMGDKRIPFLEKEIQDLFVSVAGCHRPNLESSQSTRSPYVQTRQQKEKNRRSLEGILPPPAPLPLPHPETSFCHSNSGRRLQVIIRQGPGVVLSSAVHFEIGARERPISPPLKTRLARTLVQEFSGLLVLSKKSNRPLDIEFNQ</sequence>
<dbReference type="GeneID" id="62232551"/>
<name>A0ABQ7IN94_9HELO</name>
<comment type="caution">
    <text evidence="2">The sequence shown here is derived from an EMBL/GenBank/DDBJ whole genome shotgun (WGS) entry which is preliminary data.</text>
</comment>
<gene>
    <name evidence="2" type="ORF">EAE98_005777</name>
</gene>
<reference evidence="2 3" key="1">
    <citation type="journal article" date="2020" name="Genome Biol. Evol.">
        <title>Comparative genomics of Sclerotiniaceae.</title>
        <authorList>
            <person name="Valero Jimenez C.A."/>
            <person name="Steentjes M."/>
            <person name="Scholten O.E."/>
            <person name="Van Kan J.A.L."/>
        </authorList>
    </citation>
    <scope>NUCLEOTIDE SEQUENCE [LARGE SCALE GENOMIC DNA]</scope>
    <source>
        <strain evidence="2 3">B1</strain>
    </source>
</reference>
<feature type="compositionally biased region" description="Polar residues" evidence="1">
    <location>
        <begin position="109"/>
        <end position="123"/>
    </location>
</feature>
<dbReference type="EMBL" id="RCSX01000011">
    <property type="protein sequence ID" value="KAF7928721.1"/>
    <property type="molecule type" value="Genomic_DNA"/>
</dbReference>
<feature type="compositionally biased region" description="Basic and acidic residues" evidence="1">
    <location>
        <begin position="124"/>
        <end position="133"/>
    </location>
</feature>